<dbReference type="EMBL" id="JAHRIQ010064561">
    <property type="protein sequence ID" value="MEQ2242369.1"/>
    <property type="molecule type" value="Genomic_DNA"/>
</dbReference>
<evidence type="ECO:0000313" key="3">
    <source>
        <dbReference type="Proteomes" id="UP001482620"/>
    </source>
</evidence>
<comment type="caution">
    <text evidence="2">The sequence shown here is derived from an EMBL/GenBank/DDBJ whole genome shotgun (WGS) entry which is preliminary data.</text>
</comment>
<gene>
    <name evidence="2" type="ORF">ILYODFUR_035241</name>
</gene>
<keyword evidence="3" id="KW-1185">Reference proteome</keyword>
<dbReference type="Proteomes" id="UP001482620">
    <property type="component" value="Unassembled WGS sequence"/>
</dbReference>
<evidence type="ECO:0000256" key="1">
    <source>
        <dbReference type="SAM" id="MobiDB-lite"/>
    </source>
</evidence>
<sequence length="103" mass="11035">MKKITGFKQKDDWTNGGLDRANELNTILNRFSSETSSASSSPAHSQTDIPLSFDPQLSCHSSNVLSFTSAMDPSASACLPSIKSEDADAPFAPHSTCVSQEVR</sequence>
<name>A0ABV0UC94_9TELE</name>
<organism evidence="2 3">
    <name type="scientific">Ilyodon furcidens</name>
    <name type="common">goldbreast splitfin</name>
    <dbReference type="NCBI Taxonomy" id="33524"/>
    <lineage>
        <taxon>Eukaryota</taxon>
        <taxon>Metazoa</taxon>
        <taxon>Chordata</taxon>
        <taxon>Craniata</taxon>
        <taxon>Vertebrata</taxon>
        <taxon>Euteleostomi</taxon>
        <taxon>Actinopterygii</taxon>
        <taxon>Neopterygii</taxon>
        <taxon>Teleostei</taxon>
        <taxon>Neoteleostei</taxon>
        <taxon>Acanthomorphata</taxon>
        <taxon>Ovalentaria</taxon>
        <taxon>Atherinomorphae</taxon>
        <taxon>Cyprinodontiformes</taxon>
        <taxon>Goodeidae</taxon>
        <taxon>Ilyodon</taxon>
    </lineage>
</organism>
<feature type="region of interest" description="Disordered" evidence="1">
    <location>
        <begin position="33"/>
        <end position="52"/>
    </location>
</feature>
<protein>
    <submittedName>
        <fullName evidence="2">Uncharacterized protein</fullName>
    </submittedName>
</protein>
<proteinExistence type="predicted"/>
<evidence type="ECO:0000313" key="2">
    <source>
        <dbReference type="EMBL" id="MEQ2242369.1"/>
    </source>
</evidence>
<feature type="compositionally biased region" description="Low complexity" evidence="1">
    <location>
        <begin position="33"/>
        <end position="45"/>
    </location>
</feature>
<reference evidence="2 3" key="1">
    <citation type="submission" date="2021-06" db="EMBL/GenBank/DDBJ databases">
        <authorList>
            <person name="Palmer J.M."/>
        </authorList>
    </citation>
    <scope>NUCLEOTIDE SEQUENCE [LARGE SCALE GENOMIC DNA]</scope>
    <source>
        <strain evidence="3">if_2019</strain>
        <tissue evidence="2">Muscle</tissue>
    </source>
</reference>
<accession>A0ABV0UC94</accession>